<comment type="pathway">
    <text evidence="7">Amino-acid degradation; L-histidine degradation into L-glutamate; N-formimidoyl-L-glutamate from L-histidine: step 3/3.</text>
</comment>
<dbReference type="InterPro" id="IPR011059">
    <property type="entry name" value="Metal-dep_hydrolase_composite"/>
</dbReference>
<evidence type="ECO:0000256" key="5">
    <source>
        <dbReference type="ARBA" id="ARBA00022833"/>
    </source>
</evidence>
<comment type="similarity">
    <text evidence="7">Belongs to the metallo-dependent hydrolases superfamily. HutI family.</text>
</comment>
<feature type="binding site" evidence="7">
    <location>
        <position position="78"/>
    </location>
    <ligand>
        <name>Zn(2+)</name>
        <dbReference type="ChEBI" id="CHEBI:29105"/>
    </ligand>
</feature>
<comment type="caution">
    <text evidence="9">The sequence shown here is derived from an EMBL/GenBank/DDBJ whole genome shotgun (WGS) entry which is preliminary data.</text>
</comment>
<dbReference type="GO" id="GO:0005506">
    <property type="term" value="F:iron ion binding"/>
    <property type="evidence" value="ECO:0007669"/>
    <property type="project" value="UniProtKB-UniRule"/>
</dbReference>
<organism evidence="9 10">
    <name type="scientific">Candidatus Tidjanibacter faecipullorum</name>
    <dbReference type="NCBI Taxonomy" id="2838766"/>
    <lineage>
        <taxon>Bacteria</taxon>
        <taxon>Pseudomonadati</taxon>
        <taxon>Bacteroidota</taxon>
        <taxon>Bacteroidia</taxon>
        <taxon>Bacteroidales</taxon>
        <taxon>Rikenellaceae</taxon>
        <taxon>Tidjanibacter</taxon>
    </lineage>
</organism>
<feature type="binding site" evidence="7">
    <location>
        <position position="78"/>
    </location>
    <ligand>
        <name>Fe(3+)</name>
        <dbReference type="ChEBI" id="CHEBI:29034"/>
    </ligand>
</feature>
<dbReference type="GO" id="GO:0008270">
    <property type="term" value="F:zinc ion binding"/>
    <property type="evidence" value="ECO:0007669"/>
    <property type="project" value="UniProtKB-UniRule"/>
</dbReference>
<comment type="function">
    <text evidence="7">Catalyzes the hydrolytic cleavage of the carbon-nitrogen bond in imidazolone-5-propanoate to yield N-formimidoyl-L-glutamate. It is the third step in the universal histidine degradation pathway.</text>
</comment>
<keyword evidence="5 7" id="KW-0862">Zinc</keyword>
<feature type="binding site" evidence="7">
    <location>
        <position position="327"/>
    </location>
    <ligand>
        <name>4-imidazolone-5-propanoate</name>
        <dbReference type="ChEBI" id="CHEBI:77893"/>
    </ligand>
</feature>
<feature type="binding site" evidence="7">
    <location>
        <position position="326"/>
    </location>
    <ligand>
        <name>N-formimidoyl-L-glutamate</name>
        <dbReference type="ChEBI" id="CHEBI:58928"/>
    </ligand>
</feature>
<dbReference type="InterPro" id="IPR005920">
    <property type="entry name" value="HutI"/>
</dbReference>
<evidence type="ECO:0000256" key="4">
    <source>
        <dbReference type="ARBA" id="ARBA00022808"/>
    </source>
</evidence>
<dbReference type="Gene3D" id="2.30.40.10">
    <property type="entry name" value="Urease, subunit C, domain 1"/>
    <property type="match status" value="1"/>
</dbReference>
<feature type="binding site" evidence="7">
    <location>
        <position position="80"/>
    </location>
    <ligand>
        <name>Zn(2+)</name>
        <dbReference type="ChEBI" id="CHEBI:29105"/>
    </ligand>
</feature>
<dbReference type="HAMAP" id="MF_00372">
    <property type="entry name" value="HutI"/>
    <property type="match status" value="1"/>
</dbReference>
<keyword evidence="3 7" id="KW-0378">Hydrolase</keyword>
<evidence type="ECO:0000313" key="9">
    <source>
        <dbReference type="EMBL" id="HIZ14349.1"/>
    </source>
</evidence>
<feature type="binding site" evidence="7">
    <location>
        <position position="322"/>
    </location>
    <ligand>
        <name>Fe(3+)</name>
        <dbReference type="ChEBI" id="CHEBI:29034"/>
    </ligand>
</feature>
<dbReference type="FunFam" id="3.20.20.140:FF:000007">
    <property type="entry name" value="Imidazolonepropionase"/>
    <property type="match status" value="1"/>
</dbReference>
<reference evidence="9" key="2">
    <citation type="submission" date="2021-04" db="EMBL/GenBank/DDBJ databases">
        <authorList>
            <person name="Gilroy R."/>
        </authorList>
    </citation>
    <scope>NUCLEOTIDE SEQUENCE</scope>
    <source>
        <strain evidence="9">ChiHjej11B10-19426</strain>
    </source>
</reference>
<reference evidence="9" key="1">
    <citation type="journal article" date="2021" name="PeerJ">
        <title>Extensive microbial diversity within the chicken gut microbiome revealed by metagenomics and culture.</title>
        <authorList>
            <person name="Gilroy R."/>
            <person name="Ravi A."/>
            <person name="Getino M."/>
            <person name="Pursley I."/>
            <person name="Horton D.L."/>
            <person name="Alikhan N.F."/>
            <person name="Baker D."/>
            <person name="Gharbi K."/>
            <person name="Hall N."/>
            <person name="Watson M."/>
            <person name="Adriaenssens E.M."/>
            <person name="Foster-Nyarko E."/>
            <person name="Jarju S."/>
            <person name="Secka A."/>
            <person name="Antonio M."/>
            <person name="Oren A."/>
            <person name="Chaudhuri R.R."/>
            <person name="La Ragione R."/>
            <person name="Hildebrand F."/>
            <person name="Pallen M.J."/>
        </authorList>
    </citation>
    <scope>NUCLEOTIDE SEQUENCE</scope>
    <source>
        <strain evidence="9">ChiHjej11B10-19426</strain>
    </source>
</reference>
<feature type="binding site" evidence="7">
    <location>
        <position position="251"/>
    </location>
    <ligand>
        <name>4-imidazolone-5-propanoate</name>
        <dbReference type="ChEBI" id="CHEBI:77893"/>
    </ligand>
</feature>
<evidence type="ECO:0000256" key="2">
    <source>
        <dbReference type="ARBA" id="ARBA00022723"/>
    </source>
</evidence>
<dbReference type="GO" id="GO:0005737">
    <property type="term" value="C:cytoplasm"/>
    <property type="evidence" value="ECO:0007669"/>
    <property type="project" value="UniProtKB-SubCell"/>
</dbReference>
<feature type="binding site" evidence="7">
    <location>
        <position position="87"/>
    </location>
    <ligand>
        <name>4-imidazolone-5-propanoate</name>
        <dbReference type="ChEBI" id="CHEBI:77893"/>
    </ligand>
</feature>
<keyword evidence="7" id="KW-0963">Cytoplasm</keyword>
<accession>A0A9D2DCI7</accession>
<comment type="cofactor">
    <cofactor evidence="7">
        <name>Zn(2+)</name>
        <dbReference type="ChEBI" id="CHEBI:29105"/>
    </cofactor>
    <cofactor evidence="7">
        <name>Fe(3+)</name>
        <dbReference type="ChEBI" id="CHEBI:29034"/>
    </cofactor>
    <text evidence="7">Binds 1 zinc or iron ion per subunit.</text>
</comment>
<feature type="binding site" evidence="7">
    <location>
        <position position="183"/>
    </location>
    <ligand>
        <name>4-imidazolone-5-propanoate</name>
        <dbReference type="ChEBI" id="CHEBI:77893"/>
    </ligand>
</feature>
<comment type="catalytic activity">
    <reaction evidence="7">
        <text>4-imidazolone-5-propanoate + H2O = N-formimidoyl-L-glutamate</text>
        <dbReference type="Rhea" id="RHEA:23660"/>
        <dbReference type="ChEBI" id="CHEBI:15377"/>
        <dbReference type="ChEBI" id="CHEBI:58928"/>
        <dbReference type="ChEBI" id="CHEBI:77893"/>
        <dbReference type="EC" id="3.5.2.7"/>
    </reaction>
</comment>
<dbReference type="GO" id="GO:0050480">
    <property type="term" value="F:imidazolonepropionase activity"/>
    <property type="evidence" value="ECO:0007669"/>
    <property type="project" value="UniProtKB-UniRule"/>
</dbReference>
<evidence type="ECO:0000313" key="10">
    <source>
        <dbReference type="Proteomes" id="UP000824014"/>
    </source>
</evidence>
<keyword evidence="2 7" id="KW-0479">Metal-binding</keyword>
<dbReference type="Proteomes" id="UP000824014">
    <property type="component" value="Unassembled WGS sequence"/>
</dbReference>
<sequence length="412" mass="44462">MRLTIKNIGILAGIDESGRERVMGAEMKNLGTLTNAYLIAEEGKITSYGPMAELPEGRSDEEIDARGGVVMPAFCDSHTHIVYAGSREGEFVDKINGLSYEEIARRGGGILNSADRLHEATEQELYEEAMPRLQQMMASGTGAAEIKSGYGLSTEDELKMLRVIRRMAESSPMTIRATFLGAHAVARNYIGRQSEYVDLICREMIPAVAAEGLADFVDVFCDRGFFTPEETARMLECGAKYGMRPKIHANELAASGGIQVGVQYGALSVDHLEFTGDEEIAVLLGSKTMPTILPGAAFFLGMNYPPARKMIDAGLGVAIASDFNPGSSPSGNMKFILSLACIKLRMNPQEAIHAATQNSAYAMGLQRTHGSITKGKVANLWITEPVSSLEFIPYAYGTSLTAGLVLNGKRVL</sequence>
<evidence type="ECO:0000256" key="6">
    <source>
        <dbReference type="ARBA" id="ARBA00023004"/>
    </source>
</evidence>
<feature type="binding site" evidence="7">
    <location>
        <position position="150"/>
    </location>
    <ligand>
        <name>4-imidazolone-5-propanoate</name>
        <dbReference type="ChEBI" id="CHEBI:77893"/>
    </ligand>
</feature>
<evidence type="ECO:0000256" key="3">
    <source>
        <dbReference type="ARBA" id="ARBA00022801"/>
    </source>
</evidence>
<keyword evidence="6 7" id="KW-0408">Iron</keyword>
<dbReference type="PANTHER" id="PTHR42752">
    <property type="entry name" value="IMIDAZOLONEPROPIONASE"/>
    <property type="match status" value="1"/>
</dbReference>
<dbReference type="EMBL" id="DXCC01000002">
    <property type="protein sequence ID" value="HIZ14349.1"/>
    <property type="molecule type" value="Genomic_DNA"/>
</dbReference>
<name>A0A9D2DCI7_9BACT</name>
<dbReference type="AlphaFoldDB" id="A0A9D2DCI7"/>
<keyword evidence="4 7" id="KW-0369">Histidine metabolism</keyword>
<feature type="binding site" evidence="7">
    <location>
        <position position="80"/>
    </location>
    <ligand>
        <name>Fe(3+)</name>
        <dbReference type="ChEBI" id="CHEBI:29034"/>
    </ligand>
</feature>
<feature type="domain" description="Amidohydrolase-related" evidence="8">
    <location>
        <begin position="69"/>
        <end position="385"/>
    </location>
</feature>
<dbReference type="Gene3D" id="3.20.20.140">
    <property type="entry name" value="Metal-dependent hydrolases"/>
    <property type="match status" value="1"/>
</dbReference>
<dbReference type="SUPFAM" id="SSF51338">
    <property type="entry name" value="Composite domain of metallo-dependent hydrolases"/>
    <property type="match status" value="1"/>
</dbReference>
<dbReference type="CDD" id="cd01296">
    <property type="entry name" value="Imidazolone-5PH"/>
    <property type="match status" value="1"/>
</dbReference>
<evidence type="ECO:0000256" key="7">
    <source>
        <dbReference type="HAMAP-Rule" id="MF_00372"/>
    </source>
</evidence>
<dbReference type="GO" id="GO:0019556">
    <property type="term" value="P:L-histidine catabolic process to glutamate and formamide"/>
    <property type="evidence" value="ECO:0007669"/>
    <property type="project" value="UniProtKB-UniRule"/>
</dbReference>
<feature type="binding site" evidence="7">
    <location>
        <position position="150"/>
    </location>
    <ligand>
        <name>N-formimidoyl-L-glutamate</name>
        <dbReference type="ChEBI" id="CHEBI:58928"/>
    </ligand>
</feature>
<feature type="binding site" evidence="7">
    <location>
        <position position="322"/>
    </location>
    <ligand>
        <name>Zn(2+)</name>
        <dbReference type="ChEBI" id="CHEBI:29105"/>
    </ligand>
</feature>
<dbReference type="NCBIfam" id="TIGR01224">
    <property type="entry name" value="hutI"/>
    <property type="match status" value="1"/>
</dbReference>
<dbReference type="PANTHER" id="PTHR42752:SF1">
    <property type="entry name" value="IMIDAZOLONEPROPIONASE-RELATED"/>
    <property type="match status" value="1"/>
</dbReference>
<feature type="binding site" evidence="7">
    <location>
        <position position="248"/>
    </location>
    <ligand>
        <name>Zn(2+)</name>
        <dbReference type="ChEBI" id="CHEBI:29105"/>
    </ligand>
</feature>
<gene>
    <name evidence="7 9" type="primary">hutI</name>
    <name evidence="9" type="ORF">H9816_00295</name>
</gene>
<dbReference type="InterPro" id="IPR006680">
    <property type="entry name" value="Amidohydro-rel"/>
</dbReference>
<feature type="binding site" evidence="7">
    <location>
        <position position="324"/>
    </location>
    <ligand>
        <name>N-formimidoyl-L-glutamate</name>
        <dbReference type="ChEBI" id="CHEBI:58928"/>
    </ligand>
</feature>
<evidence type="ECO:0000256" key="1">
    <source>
        <dbReference type="ARBA" id="ARBA00012864"/>
    </source>
</evidence>
<comment type="subcellular location">
    <subcellularLocation>
        <location evidence="7">Cytoplasm</location>
    </subcellularLocation>
</comment>
<protein>
    <recommendedName>
        <fullName evidence="1 7">Imidazolonepropionase</fullName>
        <ecNumber evidence="1 7">3.5.2.7</ecNumber>
    </recommendedName>
    <alternativeName>
        <fullName evidence="7">Imidazolone-5-propionate hydrolase</fullName>
    </alternativeName>
</protein>
<proteinExistence type="inferred from homology"/>
<evidence type="ECO:0000259" key="8">
    <source>
        <dbReference type="Pfam" id="PF01979"/>
    </source>
</evidence>
<dbReference type="InterPro" id="IPR032466">
    <property type="entry name" value="Metal_Hydrolase"/>
</dbReference>
<feature type="binding site" evidence="7">
    <location>
        <position position="248"/>
    </location>
    <ligand>
        <name>Fe(3+)</name>
        <dbReference type="ChEBI" id="CHEBI:29034"/>
    </ligand>
</feature>
<dbReference type="Pfam" id="PF01979">
    <property type="entry name" value="Amidohydro_1"/>
    <property type="match status" value="1"/>
</dbReference>
<dbReference type="SUPFAM" id="SSF51556">
    <property type="entry name" value="Metallo-dependent hydrolases"/>
    <property type="match status" value="1"/>
</dbReference>
<dbReference type="EC" id="3.5.2.7" evidence="1 7"/>